<comment type="similarity">
    <text evidence="2">Belongs to the pterin-4-alpha-carbinolamine dehydratase family.</text>
</comment>
<dbReference type="GO" id="GO:0008124">
    <property type="term" value="F:4-alpha-hydroxytetrahydrobiopterin dehydratase activity"/>
    <property type="evidence" value="ECO:0007669"/>
    <property type="project" value="UniProtKB-EC"/>
</dbReference>
<dbReference type="Gene3D" id="3.30.1360.20">
    <property type="entry name" value="Transcriptional coactivator/pterin dehydratase"/>
    <property type="match status" value="1"/>
</dbReference>
<proteinExistence type="inferred from homology"/>
<evidence type="ECO:0000256" key="2">
    <source>
        <dbReference type="ARBA" id="ARBA00006472"/>
    </source>
</evidence>
<dbReference type="EMBL" id="JAXLQG010000001">
    <property type="protein sequence ID" value="KAK5545332.1"/>
    <property type="molecule type" value="Genomic_DNA"/>
</dbReference>
<evidence type="ECO:0000256" key="3">
    <source>
        <dbReference type="ARBA" id="ARBA00013252"/>
    </source>
</evidence>
<dbReference type="SUPFAM" id="SSF55248">
    <property type="entry name" value="PCD-like"/>
    <property type="match status" value="1"/>
</dbReference>
<dbReference type="AlphaFoldDB" id="A0AAV9QNR8"/>
<evidence type="ECO:0000313" key="5">
    <source>
        <dbReference type="EMBL" id="KAK5545332.1"/>
    </source>
</evidence>
<name>A0AAV9QNR8_9PEZI</name>
<dbReference type="Proteomes" id="UP001345827">
    <property type="component" value="Unassembled WGS sequence"/>
</dbReference>
<dbReference type="InterPro" id="IPR036428">
    <property type="entry name" value="PCD_sf"/>
</dbReference>
<protein>
    <recommendedName>
        <fullName evidence="3">4a-hydroxytetrahydrobiopterin dehydratase</fullName>
        <ecNumber evidence="3">4.2.1.96</ecNumber>
    </recommendedName>
</protein>
<evidence type="ECO:0000256" key="1">
    <source>
        <dbReference type="ARBA" id="ARBA00001554"/>
    </source>
</evidence>
<keyword evidence="6" id="KW-1185">Reference proteome</keyword>
<dbReference type="InterPro" id="IPR001533">
    <property type="entry name" value="Pterin_deHydtase"/>
</dbReference>
<reference evidence="5 6" key="1">
    <citation type="submission" date="2023-06" db="EMBL/GenBank/DDBJ databases">
        <title>Black Yeasts Isolated from many extreme environments.</title>
        <authorList>
            <person name="Coleine C."/>
            <person name="Stajich J.E."/>
            <person name="Selbmann L."/>
        </authorList>
    </citation>
    <scope>NUCLEOTIDE SEQUENCE [LARGE SCALE GENOMIC DNA]</scope>
    <source>
        <strain evidence="5 6">CCFEE 5887</strain>
    </source>
</reference>
<organism evidence="5 6">
    <name type="scientific">Vermiconidia calcicola</name>
    <dbReference type="NCBI Taxonomy" id="1690605"/>
    <lineage>
        <taxon>Eukaryota</taxon>
        <taxon>Fungi</taxon>
        <taxon>Dikarya</taxon>
        <taxon>Ascomycota</taxon>
        <taxon>Pezizomycotina</taxon>
        <taxon>Dothideomycetes</taxon>
        <taxon>Dothideomycetidae</taxon>
        <taxon>Mycosphaerellales</taxon>
        <taxon>Extremaceae</taxon>
        <taxon>Vermiconidia</taxon>
    </lineage>
</organism>
<evidence type="ECO:0000256" key="4">
    <source>
        <dbReference type="ARBA" id="ARBA00023239"/>
    </source>
</evidence>
<sequence>MLRFHIGKSSVSRYSRLLPIWINVGNVSAFASRSNLHGLLHRYSSLSTVDPITISTDRQKITVRWKDGREVTQPFSPTPKVKSEKLAASLASLLSAPDLDPATKISSFGTFNWELDPLGDAIHRHVALSSPDECGKIEKLIMEEAETIHHHPHIARVREHDDKPTCLTITCTTHSPPGLSGRDTRLATKINELLAGVEVTCPFKAAGADQDMERLHEQVTARRKQGIDMNRQKIMEALESCGCENAKS</sequence>
<comment type="caution">
    <text evidence="5">The sequence shown here is derived from an EMBL/GenBank/DDBJ whole genome shotgun (WGS) entry which is preliminary data.</text>
</comment>
<dbReference type="GO" id="GO:0006729">
    <property type="term" value="P:tetrahydrobiopterin biosynthetic process"/>
    <property type="evidence" value="ECO:0007669"/>
    <property type="project" value="InterPro"/>
</dbReference>
<accession>A0AAV9QNR8</accession>
<evidence type="ECO:0000313" key="6">
    <source>
        <dbReference type="Proteomes" id="UP001345827"/>
    </source>
</evidence>
<comment type="catalytic activity">
    <reaction evidence="1">
        <text>(4aS,6R)-4a-hydroxy-L-erythro-5,6,7,8-tetrahydrobiopterin = (6R)-L-erythro-6,7-dihydrobiopterin + H2O</text>
        <dbReference type="Rhea" id="RHEA:11920"/>
        <dbReference type="ChEBI" id="CHEBI:15377"/>
        <dbReference type="ChEBI" id="CHEBI:15642"/>
        <dbReference type="ChEBI" id="CHEBI:43120"/>
        <dbReference type="EC" id="4.2.1.96"/>
    </reaction>
</comment>
<dbReference type="EC" id="4.2.1.96" evidence="3"/>
<dbReference type="Pfam" id="PF01329">
    <property type="entry name" value="Pterin_4a"/>
    <property type="match status" value="1"/>
</dbReference>
<keyword evidence="4" id="KW-0456">Lyase</keyword>
<gene>
    <name evidence="5" type="ORF">LTR25_000339</name>
</gene>